<name>A0ABU8EY42_9GAMM</name>
<evidence type="ECO:0000313" key="3">
    <source>
        <dbReference type="Proteomes" id="UP001382455"/>
    </source>
</evidence>
<keyword evidence="3" id="KW-1185">Reference proteome</keyword>
<dbReference type="PANTHER" id="PTHR33525:SF4">
    <property type="entry name" value="CYCLIC DI-GMP PHOSPHODIESTERASE CDGJ"/>
    <property type="match status" value="1"/>
</dbReference>
<dbReference type="SUPFAM" id="SSF141868">
    <property type="entry name" value="EAL domain-like"/>
    <property type="match status" value="1"/>
</dbReference>
<organism evidence="2 3">
    <name type="scientific">Pseudoalteromonas spongiae</name>
    <dbReference type="NCBI Taxonomy" id="298657"/>
    <lineage>
        <taxon>Bacteria</taxon>
        <taxon>Pseudomonadati</taxon>
        <taxon>Pseudomonadota</taxon>
        <taxon>Gammaproteobacteria</taxon>
        <taxon>Alteromonadales</taxon>
        <taxon>Pseudoalteromonadaceae</taxon>
        <taxon>Pseudoalteromonas</taxon>
    </lineage>
</organism>
<dbReference type="PANTHER" id="PTHR33525">
    <property type="match status" value="1"/>
</dbReference>
<dbReference type="Pfam" id="PF08668">
    <property type="entry name" value="HDOD"/>
    <property type="match status" value="1"/>
</dbReference>
<reference evidence="2 3" key="1">
    <citation type="submission" date="2023-12" db="EMBL/GenBank/DDBJ databases">
        <title>Friends and Foes: Symbiotic and Algicidal bacterial influence on Karenia brevis blooms.</title>
        <authorList>
            <person name="Fei C."/>
            <person name="Mohamed A.R."/>
            <person name="Booker A."/>
            <person name="Arshad M."/>
            <person name="Klass S."/>
            <person name="Ahn S."/>
            <person name="Gilbert P.M."/>
            <person name="Heil C.A."/>
            <person name="Martinez J.M."/>
            <person name="Amin S.A."/>
        </authorList>
    </citation>
    <scope>NUCLEOTIDE SEQUENCE [LARGE SCALE GENOMIC DNA]</scope>
    <source>
        <strain evidence="2 3">CE15</strain>
    </source>
</reference>
<dbReference type="Proteomes" id="UP001382455">
    <property type="component" value="Unassembled WGS sequence"/>
</dbReference>
<dbReference type="InterPro" id="IPR035919">
    <property type="entry name" value="EAL_sf"/>
</dbReference>
<comment type="caution">
    <text evidence="2">The sequence shown here is derived from an EMBL/GenBank/DDBJ whole genome shotgun (WGS) entry which is preliminary data.</text>
</comment>
<dbReference type="PROSITE" id="PS51833">
    <property type="entry name" value="HDOD"/>
    <property type="match status" value="1"/>
</dbReference>
<sequence>MKIYTARQAVLNHKKRLVAYELLFRNSRANSFPTVDPVIATSKLIADSQFIIGLRRLTSGKKALIKFPHLGILQKQPELLPSNDFIVELMTDFVPNQEVYEACRSLFHKNYVLALDPYTPDFDWHPYCNLCRLVKFDISRTPLNTVIADINKLKQQKNLKLMATKIETHEDFELAKQLGFDYFQGYFLCRPQLIEQQDMVSHSQTVVLLYTELVKEELNYDKIANLVEQDAALCYKLLRFINSGLFPTREEINSIKQGLIYLGDQNAKRFLNLVVTAHFAKDKPHELIRMSTIRAKFCDVIAQKIAPSLKSKSFLVGLFSLLDAIFDRSMDVIIKQLPLGKDISDALIGQENLNRNILELVLSYESGNWQKIESQCNKLKLDQADLPAFYYEAIKWSDILYNCTQQEDPL</sequence>
<dbReference type="InterPro" id="IPR014408">
    <property type="entry name" value="dGMP_Pdiesterase_EAL/HD-GYP"/>
</dbReference>
<dbReference type="InterPro" id="IPR052340">
    <property type="entry name" value="RNase_Y/CdgJ"/>
</dbReference>
<accession>A0ABU8EY42</accession>
<dbReference type="SUPFAM" id="SSF109604">
    <property type="entry name" value="HD-domain/PDEase-like"/>
    <property type="match status" value="1"/>
</dbReference>
<evidence type="ECO:0000313" key="2">
    <source>
        <dbReference type="EMBL" id="MEI4551902.1"/>
    </source>
</evidence>
<dbReference type="Gene3D" id="1.10.3210.10">
    <property type="entry name" value="Hypothetical protein af1432"/>
    <property type="match status" value="1"/>
</dbReference>
<gene>
    <name evidence="2" type="ORF">WAE96_19655</name>
</gene>
<dbReference type="Gene3D" id="3.20.20.450">
    <property type="entry name" value="EAL domain"/>
    <property type="match status" value="1"/>
</dbReference>
<dbReference type="EMBL" id="JBAWKS010000002">
    <property type="protein sequence ID" value="MEI4551902.1"/>
    <property type="molecule type" value="Genomic_DNA"/>
</dbReference>
<protein>
    <submittedName>
        <fullName evidence="2">HDOD domain-containing protein</fullName>
    </submittedName>
</protein>
<proteinExistence type="predicted"/>
<dbReference type="PIRSF" id="PIRSF003180">
    <property type="entry name" value="DiGMPpdiest_YuxH"/>
    <property type="match status" value="1"/>
</dbReference>
<feature type="domain" description="HDOD" evidence="1">
    <location>
        <begin position="199"/>
        <end position="385"/>
    </location>
</feature>
<dbReference type="RefSeq" id="WP_336436791.1">
    <property type="nucleotide sequence ID" value="NZ_JBAWKS010000002.1"/>
</dbReference>
<evidence type="ECO:0000259" key="1">
    <source>
        <dbReference type="PROSITE" id="PS51833"/>
    </source>
</evidence>
<dbReference type="InterPro" id="IPR013976">
    <property type="entry name" value="HDOD"/>
</dbReference>